<name>A0A8S3G9M7_9BILA</name>
<gene>
    <name evidence="1" type="ORF">BYL167_LOCUS73199</name>
</gene>
<dbReference type="Proteomes" id="UP000681967">
    <property type="component" value="Unassembled WGS sequence"/>
</dbReference>
<accession>A0A8S3G9M7</accession>
<dbReference type="EMBL" id="CAJOBH010260740">
    <property type="protein sequence ID" value="CAF5155029.1"/>
    <property type="molecule type" value="Genomic_DNA"/>
</dbReference>
<protein>
    <submittedName>
        <fullName evidence="1">Uncharacterized protein</fullName>
    </submittedName>
</protein>
<comment type="caution">
    <text evidence="1">The sequence shown here is derived from an EMBL/GenBank/DDBJ whole genome shotgun (WGS) entry which is preliminary data.</text>
</comment>
<feature type="non-terminal residue" evidence="1">
    <location>
        <position position="58"/>
    </location>
</feature>
<sequence>MLEANNKSRLCCKHYVPSDIACSDCHTIEKDYKNRPLYAPLYVPLPKLPTVINSSQLK</sequence>
<organism evidence="1 2">
    <name type="scientific">Rotaria magnacalcarata</name>
    <dbReference type="NCBI Taxonomy" id="392030"/>
    <lineage>
        <taxon>Eukaryota</taxon>
        <taxon>Metazoa</taxon>
        <taxon>Spiralia</taxon>
        <taxon>Gnathifera</taxon>
        <taxon>Rotifera</taxon>
        <taxon>Eurotatoria</taxon>
        <taxon>Bdelloidea</taxon>
        <taxon>Philodinida</taxon>
        <taxon>Philodinidae</taxon>
        <taxon>Rotaria</taxon>
    </lineage>
</organism>
<dbReference type="AlphaFoldDB" id="A0A8S3G9M7"/>
<evidence type="ECO:0000313" key="2">
    <source>
        <dbReference type="Proteomes" id="UP000681967"/>
    </source>
</evidence>
<evidence type="ECO:0000313" key="1">
    <source>
        <dbReference type="EMBL" id="CAF5155029.1"/>
    </source>
</evidence>
<reference evidence="1" key="1">
    <citation type="submission" date="2021-02" db="EMBL/GenBank/DDBJ databases">
        <authorList>
            <person name="Nowell W R."/>
        </authorList>
    </citation>
    <scope>NUCLEOTIDE SEQUENCE</scope>
</reference>
<proteinExistence type="predicted"/>